<dbReference type="Pfam" id="PF01381">
    <property type="entry name" value="HTH_3"/>
    <property type="match status" value="1"/>
</dbReference>
<dbReference type="InterPro" id="IPR029063">
    <property type="entry name" value="SAM-dependent_MTases_sf"/>
</dbReference>
<dbReference type="GO" id="GO:0043565">
    <property type="term" value="F:sequence-specific DNA binding"/>
    <property type="evidence" value="ECO:0007669"/>
    <property type="project" value="TreeGrafter"/>
</dbReference>
<dbReference type="InterPro" id="IPR010982">
    <property type="entry name" value="Lambda_DNA-bd_dom_sf"/>
</dbReference>
<dbReference type="GO" id="GO:0009307">
    <property type="term" value="P:DNA restriction-modification system"/>
    <property type="evidence" value="ECO:0007669"/>
    <property type="project" value="InterPro"/>
</dbReference>
<dbReference type="Gene3D" id="3.40.50.150">
    <property type="entry name" value="Vaccinia Virus protein VP39"/>
    <property type="match status" value="1"/>
</dbReference>
<dbReference type="AlphaFoldDB" id="S6G3N6"/>
<comment type="catalytic activity">
    <reaction evidence="6 7">
        <text>a 2'-deoxyadenosine in DNA + S-adenosyl-L-methionine = an N(6)-methyl-2'-deoxyadenosine in DNA + S-adenosyl-L-homocysteine + H(+)</text>
        <dbReference type="Rhea" id="RHEA:15197"/>
        <dbReference type="Rhea" id="RHEA-COMP:12418"/>
        <dbReference type="Rhea" id="RHEA-COMP:12419"/>
        <dbReference type="ChEBI" id="CHEBI:15378"/>
        <dbReference type="ChEBI" id="CHEBI:57856"/>
        <dbReference type="ChEBI" id="CHEBI:59789"/>
        <dbReference type="ChEBI" id="CHEBI:90615"/>
        <dbReference type="ChEBI" id="CHEBI:90616"/>
        <dbReference type="EC" id="2.1.1.72"/>
    </reaction>
</comment>
<dbReference type="InterPro" id="IPR012327">
    <property type="entry name" value="MeTrfase_D12"/>
</dbReference>
<dbReference type="eggNOG" id="COG0338">
    <property type="taxonomic scope" value="Bacteria"/>
</dbReference>
<dbReference type="GO" id="GO:1904047">
    <property type="term" value="F:S-adenosyl-L-methionine binding"/>
    <property type="evidence" value="ECO:0007669"/>
    <property type="project" value="TreeGrafter"/>
</dbReference>
<keyword evidence="4 7" id="KW-0808">Transferase</keyword>
<organism evidence="9 10">
    <name type="scientific">Mycoplasma yeatsii 13926</name>
    <dbReference type="NCBI Taxonomy" id="1188240"/>
    <lineage>
        <taxon>Bacteria</taxon>
        <taxon>Bacillati</taxon>
        <taxon>Mycoplasmatota</taxon>
        <taxon>Mollicutes</taxon>
        <taxon>Mycoplasmataceae</taxon>
        <taxon>Mycoplasma</taxon>
    </lineage>
</organism>
<comment type="similarity">
    <text evidence="1 7">Belongs to the N(4)/N(6)-methyltransferase family.</text>
</comment>
<evidence type="ECO:0000256" key="4">
    <source>
        <dbReference type="ARBA" id="ARBA00022679"/>
    </source>
</evidence>
<dbReference type="GO" id="GO:0006298">
    <property type="term" value="P:mismatch repair"/>
    <property type="evidence" value="ECO:0007669"/>
    <property type="project" value="TreeGrafter"/>
</dbReference>
<dbReference type="SUPFAM" id="SSF53335">
    <property type="entry name" value="S-adenosyl-L-methionine-dependent methyltransferases"/>
    <property type="match status" value="1"/>
</dbReference>
<evidence type="ECO:0000256" key="2">
    <source>
        <dbReference type="ARBA" id="ARBA00011900"/>
    </source>
</evidence>
<gene>
    <name evidence="9" type="ORF">MYEA_5640</name>
</gene>
<protein>
    <recommendedName>
        <fullName evidence="2 7">Site-specific DNA-methyltransferase (adenine-specific)</fullName>
        <ecNumber evidence="2 7">2.1.1.72</ecNumber>
    </recommendedName>
</protein>
<keyword evidence="5 7" id="KW-0949">S-adenosyl-L-methionine</keyword>
<keyword evidence="3 7" id="KW-0489">Methyltransferase</keyword>
<feature type="domain" description="HTH cro/C1-type" evidence="8">
    <location>
        <begin position="14"/>
        <end position="67"/>
    </location>
</feature>
<dbReference type="InterPro" id="IPR023095">
    <property type="entry name" value="Ade_MeTrfase_dom_2"/>
</dbReference>
<accession>S6G3N6</accession>
<dbReference type="EMBL" id="AORK01000023">
    <property type="protein sequence ID" value="EOA07062.1"/>
    <property type="molecule type" value="Genomic_DNA"/>
</dbReference>
<dbReference type="GO" id="GO:0009007">
    <property type="term" value="F:site-specific DNA-methyltransferase (adenine-specific) activity"/>
    <property type="evidence" value="ECO:0007669"/>
    <property type="project" value="UniProtKB-UniRule"/>
</dbReference>
<dbReference type="InterPro" id="IPR001387">
    <property type="entry name" value="Cro/C1-type_HTH"/>
</dbReference>
<dbReference type="NCBIfam" id="TIGR00571">
    <property type="entry name" value="dam"/>
    <property type="match status" value="1"/>
</dbReference>
<dbReference type="PROSITE" id="PS50943">
    <property type="entry name" value="HTH_CROC1"/>
    <property type="match status" value="1"/>
</dbReference>
<dbReference type="Pfam" id="PF02086">
    <property type="entry name" value="MethyltransfD12"/>
    <property type="match status" value="1"/>
</dbReference>
<evidence type="ECO:0000259" key="8">
    <source>
        <dbReference type="PROSITE" id="PS50943"/>
    </source>
</evidence>
<dbReference type="Gene3D" id="1.10.260.40">
    <property type="entry name" value="lambda repressor-like DNA-binding domains"/>
    <property type="match status" value="1"/>
</dbReference>
<dbReference type="PRINTS" id="PR00505">
    <property type="entry name" value="D12N6MTFRASE"/>
</dbReference>
<dbReference type="GO" id="GO:0032259">
    <property type="term" value="P:methylation"/>
    <property type="evidence" value="ECO:0007669"/>
    <property type="project" value="UniProtKB-KW"/>
</dbReference>
<reference evidence="9 10" key="1">
    <citation type="journal article" date="2013" name="Genome Announc.">
        <title>Draft Genome Sequences of Mycoplasma auris and Mycoplasma yeatsii, Two Species of the Ear Canal of Caprinae.</title>
        <authorList>
            <person name="Dordet-Frisoni E."/>
            <person name="Baranowski E."/>
            <person name="Barre A."/>
            <person name="Blanchard A."/>
            <person name="Breton M."/>
            <person name="Couture C."/>
            <person name="Dupuy V."/>
            <person name="Gaurivaud P."/>
            <person name="Jacob D."/>
            <person name="Lemaitre C."/>
            <person name="Manso-Silvan L."/>
            <person name="Nikolski M."/>
            <person name="Nouvel L.X."/>
            <person name="Poumarat F."/>
            <person name="Sirand-Pugnet P."/>
            <person name="Thebault P."/>
            <person name="Theil S."/>
            <person name="Thiaucourt F."/>
            <person name="Citti C."/>
            <person name="Tardy F."/>
        </authorList>
    </citation>
    <scope>NUCLEOTIDE SEQUENCE [LARGE SCALE GENOMIC DNA]</scope>
    <source>
        <strain evidence="9 10">13926</strain>
    </source>
</reference>
<name>S6G3N6_9MOLU</name>
<evidence type="ECO:0000256" key="7">
    <source>
        <dbReference type="RuleBase" id="RU361257"/>
    </source>
</evidence>
<dbReference type="PANTHER" id="PTHR30481:SF3">
    <property type="entry name" value="DNA ADENINE METHYLASE"/>
    <property type="match status" value="1"/>
</dbReference>
<sequence>MIIMSYLEKIGNLIKENRIQSGLSQEQLAKMSNIQRSQLSKIEKGTIKGVNLHTIESIFNTFNLSLFPAQIKPGQQDVKPFVKWAGGKTQLLNTLLKYVPKEFNRYYEPFIGGGALLFKIKPNNFWINDFNKELVSAFLCFKDNDKFIKMIDQIEKHQQNHSEEYFYKIRDLDREKSFANASIDQIASRFIYLNKSCFNGLYRVNKNGFFNVPSAKKTNVVCYDSNNFKSIRNYFQNSECKITSLDFSKAVETAQSGDFVYFDPPYDNYEEQKNFTSYNKDGFSKQDQIRLADLFKELDKKNVKVMLSNHDTKFIRELYKGFEIIEVEARRNINSNALKRGNVKEVIIRNYID</sequence>
<dbReference type="InterPro" id="IPR002052">
    <property type="entry name" value="DNA_methylase_N6_adenine_CS"/>
</dbReference>
<evidence type="ECO:0000256" key="6">
    <source>
        <dbReference type="ARBA" id="ARBA00047942"/>
    </source>
</evidence>
<evidence type="ECO:0000256" key="5">
    <source>
        <dbReference type="ARBA" id="ARBA00022691"/>
    </source>
</evidence>
<dbReference type="PROSITE" id="PS00092">
    <property type="entry name" value="N6_MTASE"/>
    <property type="match status" value="1"/>
</dbReference>
<dbReference type="PANTHER" id="PTHR30481">
    <property type="entry name" value="DNA ADENINE METHYLASE"/>
    <property type="match status" value="1"/>
</dbReference>
<comment type="caution">
    <text evidence="9">The sequence shown here is derived from an EMBL/GenBank/DDBJ whole genome shotgun (WGS) entry which is preliminary data.</text>
</comment>
<dbReference type="SUPFAM" id="SSF47413">
    <property type="entry name" value="lambda repressor-like DNA-binding domains"/>
    <property type="match status" value="1"/>
</dbReference>
<dbReference type="Gene3D" id="1.10.1020.10">
    <property type="entry name" value="Adenine-specific Methyltransferase, Domain 2"/>
    <property type="match status" value="1"/>
</dbReference>
<dbReference type="Proteomes" id="UP000015348">
    <property type="component" value="Unassembled WGS sequence"/>
</dbReference>
<dbReference type="CDD" id="cd00093">
    <property type="entry name" value="HTH_XRE"/>
    <property type="match status" value="1"/>
</dbReference>
<dbReference type="SMART" id="SM00530">
    <property type="entry name" value="HTH_XRE"/>
    <property type="match status" value="1"/>
</dbReference>
<evidence type="ECO:0000313" key="9">
    <source>
        <dbReference type="EMBL" id="EOA07062.1"/>
    </source>
</evidence>
<dbReference type="EC" id="2.1.1.72" evidence="2 7"/>
<evidence type="ECO:0000256" key="1">
    <source>
        <dbReference type="ARBA" id="ARBA00006594"/>
    </source>
</evidence>
<dbReference type="PATRIC" id="fig|1188240.3.peg.570"/>
<evidence type="ECO:0000313" key="10">
    <source>
        <dbReference type="Proteomes" id="UP000015348"/>
    </source>
</evidence>
<evidence type="ECO:0000256" key="3">
    <source>
        <dbReference type="ARBA" id="ARBA00022603"/>
    </source>
</evidence>
<proteinExistence type="inferred from homology"/>